<dbReference type="OrthoDB" id="9800865at2"/>
<dbReference type="Proteomes" id="UP000242175">
    <property type="component" value="Chromosome large"/>
</dbReference>
<dbReference type="GO" id="GO:0008835">
    <property type="term" value="F:diaminohydroxyphosphoribosylaminopyrimidine deaminase activity"/>
    <property type="evidence" value="ECO:0007669"/>
    <property type="project" value="InterPro"/>
</dbReference>
<reference evidence="7 8" key="1">
    <citation type="journal article" date="2016" name="Int. J. Syst. Evol. Microbiol.">
        <title>Paraphotobacterium marinum gen. nov., sp. nov., a member of the family Vibrionaceae, isolated from surface seawater.</title>
        <authorList>
            <person name="Huang Z."/>
            <person name="Dong C."/>
            <person name="Shao Z."/>
        </authorList>
    </citation>
    <scope>NUCLEOTIDE SEQUENCE [LARGE SCALE GENOMIC DNA]</scope>
    <source>
        <strain evidence="7 8">NSCS20N07D</strain>
    </source>
</reference>
<dbReference type="GO" id="GO:0008703">
    <property type="term" value="F:5-amino-6-(5-phosphoribosylamino)uracil reductase activity"/>
    <property type="evidence" value="ECO:0007669"/>
    <property type="project" value="UniProtKB-EC"/>
</dbReference>
<evidence type="ECO:0000256" key="5">
    <source>
        <dbReference type="ARBA" id="ARBA00023002"/>
    </source>
</evidence>
<evidence type="ECO:0000313" key="8">
    <source>
        <dbReference type="Proteomes" id="UP000242175"/>
    </source>
</evidence>
<dbReference type="UniPathway" id="UPA00275">
    <property type="reaction ID" value="UER00402"/>
</dbReference>
<evidence type="ECO:0000256" key="2">
    <source>
        <dbReference type="ARBA" id="ARBA00013173"/>
    </source>
</evidence>
<dbReference type="NCBIfam" id="TIGR00227">
    <property type="entry name" value="ribD_Cterm"/>
    <property type="match status" value="1"/>
</dbReference>
<dbReference type="Pfam" id="PF01872">
    <property type="entry name" value="RibD_C"/>
    <property type="match status" value="1"/>
</dbReference>
<dbReference type="InterPro" id="IPR024072">
    <property type="entry name" value="DHFR-like_dom_sf"/>
</dbReference>
<accession>A0A220VDN4</accession>
<keyword evidence="5" id="KW-0560">Oxidoreductase</keyword>
<dbReference type="Gene3D" id="3.40.430.10">
    <property type="entry name" value="Dihydrofolate Reductase, subunit A"/>
    <property type="match status" value="1"/>
</dbReference>
<keyword evidence="8" id="KW-1185">Reference proteome</keyword>
<dbReference type="NCBIfam" id="TIGR00326">
    <property type="entry name" value="eubact_ribD"/>
    <property type="match status" value="1"/>
</dbReference>
<sequence length="351" mass="40123">MLDNVINKCIELLNYKKFFSNRNKVLILFTKEKIIYFDIEINLQTLIDKIPDKLLIPGSFDVFLSLEPTNKKDVFTFSSFLSNFNVSNIFIGTSVGGNDRKYKKVFSAEIDYYYKSYLFTMNNDSPSVTLKLGVSLDGKIALANGESKWITSKKSRADVQLYRASCDALISSSTTIIKDNASLNVRINEFPQIVRMETDESTINEPIIVILDRQNNLTPNLNVFKKNKNIIIFNLVKNDNIIDSNIIQIQIPREYCKENKIDLSYVLKTLKDFNIDQVLIECGSKLASSFLKQRKVNELVLYQAPKIMGGDSFSMFGPMGYTNMNEVIKLSILDITLIGEDLKTVYEVKYE</sequence>
<dbReference type="InterPro" id="IPR050765">
    <property type="entry name" value="Riboflavin_Biosynth_HTPR"/>
</dbReference>
<comment type="pathway">
    <text evidence="1">Cofactor biosynthesis; riboflavin biosynthesis; 5-amino-6-(D-ribitylamino)uracil from GTP: step 3/4.</text>
</comment>
<feature type="domain" description="Bacterial bifunctional deaminase-reductase C-terminal" evidence="6">
    <location>
        <begin position="126"/>
        <end position="342"/>
    </location>
</feature>
<dbReference type="InterPro" id="IPR002734">
    <property type="entry name" value="RibDG_C"/>
</dbReference>
<gene>
    <name evidence="7" type="primary">ribD</name>
    <name evidence="7" type="ORF">CF386_05285</name>
</gene>
<dbReference type="PANTHER" id="PTHR38011:SF7">
    <property type="entry name" value="2,5-DIAMINO-6-RIBOSYLAMINO-4(3H)-PYRIMIDINONE 5'-PHOSPHATE REDUCTASE"/>
    <property type="match status" value="1"/>
</dbReference>
<dbReference type="SUPFAM" id="SSF53597">
    <property type="entry name" value="Dihydrofolate reductase-like"/>
    <property type="match status" value="1"/>
</dbReference>
<keyword evidence="3" id="KW-0686">Riboflavin biosynthesis</keyword>
<dbReference type="GO" id="GO:0009231">
    <property type="term" value="P:riboflavin biosynthetic process"/>
    <property type="evidence" value="ECO:0007669"/>
    <property type="project" value="UniProtKB-UniPathway"/>
</dbReference>
<dbReference type="GO" id="GO:0050661">
    <property type="term" value="F:NADP binding"/>
    <property type="evidence" value="ECO:0007669"/>
    <property type="project" value="InterPro"/>
</dbReference>
<keyword evidence="4" id="KW-0521">NADP</keyword>
<evidence type="ECO:0000256" key="3">
    <source>
        <dbReference type="ARBA" id="ARBA00022619"/>
    </source>
</evidence>
<protein>
    <recommendedName>
        <fullName evidence="2">5-amino-6-(5-phosphoribosylamino)uracil reductase</fullName>
        <ecNumber evidence="2">1.1.1.193</ecNumber>
    </recommendedName>
</protein>
<dbReference type="KEGG" id="pmai:CF386_05285"/>
<dbReference type="RefSeq" id="WP_089073367.1">
    <property type="nucleotide sequence ID" value="NZ_CBCSAM010000001.1"/>
</dbReference>
<dbReference type="EMBL" id="CP022355">
    <property type="protein sequence ID" value="ASK78459.1"/>
    <property type="molecule type" value="Genomic_DNA"/>
</dbReference>
<dbReference type="EC" id="1.1.1.193" evidence="2"/>
<name>A0A220VDN4_9GAMM</name>
<organism evidence="7 8">
    <name type="scientific">Paraphotobacterium marinum</name>
    <dbReference type="NCBI Taxonomy" id="1755811"/>
    <lineage>
        <taxon>Bacteria</taxon>
        <taxon>Pseudomonadati</taxon>
        <taxon>Pseudomonadota</taxon>
        <taxon>Gammaproteobacteria</taxon>
        <taxon>Vibrionales</taxon>
        <taxon>Vibrionaceae</taxon>
        <taxon>Paraphotobacterium</taxon>
    </lineage>
</organism>
<dbReference type="InterPro" id="IPR004794">
    <property type="entry name" value="Eubact_RibD"/>
</dbReference>
<dbReference type="AlphaFoldDB" id="A0A220VDN4"/>
<evidence type="ECO:0000256" key="4">
    <source>
        <dbReference type="ARBA" id="ARBA00022857"/>
    </source>
</evidence>
<proteinExistence type="predicted"/>
<dbReference type="PANTHER" id="PTHR38011">
    <property type="entry name" value="DIHYDROFOLATE REDUCTASE FAMILY PROTEIN (AFU_ORTHOLOGUE AFUA_8G06820)"/>
    <property type="match status" value="1"/>
</dbReference>
<evidence type="ECO:0000259" key="6">
    <source>
        <dbReference type="Pfam" id="PF01872"/>
    </source>
</evidence>
<evidence type="ECO:0000256" key="1">
    <source>
        <dbReference type="ARBA" id="ARBA00004910"/>
    </source>
</evidence>
<dbReference type="InterPro" id="IPR011549">
    <property type="entry name" value="RibD_C"/>
</dbReference>
<evidence type="ECO:0000313" key="7">
    <source>
        <dbReference type="EMBL" id="ASK78459.1"/>
    </source>
</evidence>